<proteinExistence type="predicted"/>
<dbReference type="Proteomes" id="UP000500968">
    <property type="component" value="Segment"/>
</dbReference>
<evidence type="ECO:0000313" key="1">
    <source>
        <dbReference type="EMBL" id="QIN98320.1"/>
    </source>
</evidence>
<reference evidence="2" key="1">
    <citation type="submission" date="2020-02" db="EMBL/GenBank/DDBJ databases">
        <authorList>
            <person name="Olsen N.S."/>
            <person name="Forero-Junco L."/>
            <person name="Kot W."/>
            <person name="Hansen L.H."/>
        </authorList>
    </citation>
    <scope>NUCLEOTIDE SEQUENCE [LARGE SCALE GENOMIC DNA]</scope>
</reference>
<dbReference type="EMBL" id="MT074435">
    <property type="protein sequence ID" value="QIN98320.1"/>
    <property type="molecule type" value="Genomic_DNA"/>
</dbReference>
<protein>
    <submittedName>
        <fullName evidence="1">Uncharacterized protein</fullName>
    </submittedName>
</protein>
<name>A0A6G8RA73_9CAUD</name>
<evidence type="ECO:0000313" key="2">
    <source>
        <dbReference type="Proteomes" id="UP000500968"/>
    </source>
</evidence>
<organism evidence="1 2">
    <name type="scientific">Salmonella phage brorfarstad</name>
    <dbReference type="NCBI Taxonomy" id="2713286"/>
    <lineage>
        <taxon>Viruses</taxon>
        <taxon>Duplodnaviria</taxon>
        <taxon>Heunggongvirae</taxon>
        <taxon>Uroviricota</taxon>
        <taxon>Caudoviricetes</taxon>
        <taxon>Rosemountvirus</taxon>
        <taxon>Rosemountvirus SE13</taxon>
    </lineage>
</organism>
<sequence>MSILSYLRDALRANWKADCNSRVDAWADSVQARLNETKSCLYIDTSRVDKDKYCNSKPNMVLDFNPIPYWTAEDLLAAQEQSTLNKEHNKMTTVFDRSGKAHEALGFVICVDEGSTSLLTQGKVYANLGSFGGAYDNLWVIDDRGLKQNFSVDRFAKYESEKHNWGIARRSYANLKEGKLYRIEKNRPGVRSLDGTNQIACLDETGNWLTYNEDVFRLCRPAHSEQYMVAKLKAAAPVKNTAINFKVEEETADDKLKFVGVKFEPNGRVYTYKYIGKVSVGDKAVVDVRNVNYPELNGTKLVDVVSVSAANTSGYNTATLKWLVDVPDFNKYQRRQQVEDLLREASARLDLEVEKELERRRQSVVADLAASNPDIKALLDGIAALKAELL</sequence>
<accession>A0A6G8RA73</accession>
<gene>
    <name evidence="1" type="ORF">brorfarstad_29</name>
</gene>